<dbReference type="SUPFAM" id="SSF53720">
    <property type="entry name" value="ALDH-like"/>
    <property type="match status" value="1"/>
</dbReference>
<dbReference type="GO" id="GO:0005737">
    <property type="term" value="C:cytoplasm"/>
    <property type="evidence" value="ECO:0007669"/>
    <property type="project" value="TreeGrafter"/>
</dbReference>
<dbReference type="PIRSF" id="PIRSF036492">
    <property type="entry name" value="ALDH"/>
    <property type="match status" value="1"/>
</dbReference>
<evidence type="ECO:0000313" key="9">
    <source>
        <dbReference type="EMBL" id="PXX81901.1"/>
    </source>
</evidence>
<dbReference type="AlphaFoldDB" id="A0A318KVP8"/>
<evidence type="ECO:0000256" key="3">
    <source>
        <dbReference type="ARBA" id="ARBA00023027"/>
    </source>
</evidence>
<reference evidence="9 10" key="1">
    <citation type="submission" date="2018-05" db="EMBL/GenBank/DDBJ databases">
        <title>Genomic Encyclopedia of Type Strains, Phase IV (KMG-IV): sequencing the most valuable type-strain genomes for metagenomic binning, comparative biology and taxonomic classification.</title>
        <authorList>
            <person name="Goeker M."/>
        </authorList>
    </citation>
    <scope>NUCLEOTIDE SEQUENCE [LARGE SCALE GENOMIC DNA]</scope>
    <source>
        <strain evidence="9 10">DSM 29661</strain>
    </source>
</reference>
<dbReference type="InterPro" id="IPR016162">
    <property type="entry name" value="Ald_DH_N"/>
</dbReference>
<comment type="similarity">
    <text evidence="1 4 7">Belongs to the aldehyde dehydrogenase family.</text>
</comment>
<dbReference type="Gene3D" id="3.40.309.10">
    <property type="entry name" value="Aldehyde Dehydrogenase, Chain A, domain 2"/>
    <property type="match status" value="1"/>
</dbReference>
<dbReference type="PROSITE" id="PS00687">
    <property type="entry name" value="ALDEHYDE_DEHYDR_GLU"/>
    <property type="match status" value="1"/>
</dbReference>
<evidence type="ECO:0000313" key="10">
    <source>
        <dbReference type="Proteomes" id="UP000247555"/>
    </source>
</evidence>
<sequence>MPSAPLLTTPAELNHALSTARAAWQAAPYPSWAERRARLAALRAALQGHAGALAAAVSADFGQRSADETRMAELFPTLLAIDHARRHLRRWMRPQRRGVSPWFWPARAQVLPQPLGVVGVIVPWNYPLYLALGPLVDALAAGNRVLIKMSEYTPRTAAAVATLLAEALPGGEAQVALGEVALAQAFASLPFDHLLFTGSTAVGREVMRLASAQLTPVTLELGGKSPVLIAPGHDVARAAACIAQGKLLNAGQTCVAPDYVLLPRGARAEFVRAFAQAVAASYPTLADNPDYTSIIHPRHWQRLHDGLAEARAAGAQTHACVGPDSEAALAAARKMAPHLLWDVPADCQLLREEIFGPILPLVEYENWPAALAYVNARPRPLALYLFDHDRQRVQAVLRQTIAGGVVVNDTLLHVVQDGLPFGGVGASGMGQYHGHDGFLTFSKLKPVLYQSRWNAMPWLRPPYGRLARWLQALMLR</sequence>
<comment type="caution">
    <text evidence="9">The sequence shown here is derived from an EMBL/GenBank/DDBJ whole genome shotgun (WGS) entry which is preliminary data.</text>
</comment>
<dbReference type="PANTHER" id="PTHR43570:SF20">
    <property type="entry name" value="ALDEHYDE DEHYDROGENASE ALDX-RELATED"/>
    <property type="match status" value="1"/>
</dbReference>
<evidence type="ECO:0000259" key="8">
    <source>
        <dbReference type="Pfam" id="PF00171"/>
    </source>
</evidence>
<dbReference type="OrthoDB" id="6187633at2"/>
<dbReference type="GO" id="GO:0006081">
    <property type="term" value="P:aldehyde metabolic process"/>
    <property type="evidence" value="ECO:0007669"/>
    <property type="project" value="InterPro"/>
</dbReference>
<dbReference type="InterPro" id="IPR012394">
    <property type="entry name" value="Aldehyde_DH_NAD(P)"/>
</dbReference>
<evidence type="ECO:0000256" key="7">
    <source>
        <dbReference type="RuleBase" id="RU003345"/>
    </source>
</evidence>
<dbReference type="PROSITE" id="PS00070">
    <property type="entry name" value="ALDEHYDE_DEHYDR_CYS"/>
    <property type="match status" value="1"/>
</dbReference>
<evidence type="ECO:0000256" key="6">
    <source>
        <dbReference type="PROSITE-ProRule" id="PRU10007"/>
    </source>
</evidence>
<accession>A0A318KVP8</accession>
<dbReference type="EMBL" id="QJKI01000001">
    <property type="protein sequence ID" value="PXX81901.1"/>
    <property type="molecule type" value="Genomic_DNA"/>
</dbReference>
<organism evidence="9 10">
    <name type="scientific">Rivihabitans pingtungensis</name>
    <dbReference type="NCBI Taxonomy" id="1054498"/>
    <lineage>
        <taxon>Bacteria</taxon>
        <taxon>Pseudomonadati</taxon>
        <taxon>Pseudomonadota</taxon>
        <taxon>Betaproteobacteria</taxon>
        <taxon>Neisseriales</taxon>
        <taxon>Aquaspirillaceae</taxon>
        <taxon>Rivihabitans</taxon>
    </lineage>
</organism>
<dbReference type="Proteomes" id="UP000247555">
    <property type="component" value="Unassembled WGS sequence"/>
</dbReference>
<feature type="active site" evidence="5 6">
    <location>
        <position position="220"/>
    </location>
</feature>
<keyword evidence="3" id="KW-0520">NAD</keyword>
<dbReference type="CDD" id="cd07133">
    <property type="entry name" value="ALDH_CALDH_CalB"/>
    <property type="match status" value="1"/>
</dbReference>
<dbReference type="InterPro" id="IPR016163">
    <property type="entry name" value="Ald_DH_C"/>
</dbReference>
<evidence type="ECO:0000256" key="4">
    <source>
        <dbReference type="PIRNR" id="PIRNR036492"/>
    </source>
</evidence>
<dbReference type="InterPro" id="IPR016160">
    <property type="entry name" value="Ald_DH_CS_CYS"/>
</dbReference>
<proteinExistence type="inferred from homology"/>
<dbReference type="InterPro" id="IPR016161">
    <property type="entry name" value="Ald_DH/histidinol_DH"/>
</dbReference>
<keyword evidence="10" id="KW-1185">Reference proteome</keyword>
<dbReference type="PANTHER" id="PTHR43570">
    <property type="entry name" value="ALDEHYDE DEHYDROGENASE"/>
    <property type="match status" value="1"/>
</dbReference>
<dbReference type="Gene3D" id="3.40.605.10">
    <property type="entry name" value="Aldehyde Dehydrogenase, Chain A, domain 1"/>
    <property type="match status" value="1"/>
</dbReference>
<protein>
    <recommendedName>
        <fullName evidence="4">Aldehyde dehydrogenase</fullName>
    </recommendedName>
</protein>
<feature type="domain" description="Aldehyde dehydrogenase" evidence="8">
    <location>
        <begin position="9"/>
        <end position="446"/>
    </location>
</feature>
<dbReference type="RefSeq" id="WP_110389218.1">
    <property type="nucleotide sequence ID" value="NZ_QJKI01000001.1"/>
</dbReference>
<feature type="active site" evidence="5">
    <location>
        <position position="254"/>
    </location>
</feature>
<dbReference type="InterPro" id="IPR029510">
    <property type="entry name" value="Ald_DH_CS_GLU"/>
</dbReference>
<dbReference type="GO" id="GO:0004029">
    <property type="term" value="F:aldehyde dehydrogenase (NAD+) activity"/>
    <property type="evidence" value="ECO:0007669"/>
    <property type="project" value="TreeGrafter"/>
</dbReference>
<name>A0A318KVP8_9NEIS</name>
<keyword evidence="2 4" id="KW-0560">Oxidoreductase</keyword>
<evidence type="ECO:0000256" key="5">
    <source>
        <dbReference type="PIRSR" id="PIRSR036492-1"/>
    </source>
</evidence>
<dbReference type="Pfam" id="PF00171">
    <property type="entry name" value="Aldedh"/>
    <property type="match status" value="1"/>
</dbReference>
<evidence type="ECO:0000256" key="2">
    <source>
        <dbReference type="ARBA" id="ARBA00023002"/>
    </source>
</evidence>
<gene>
    <name evidence="9" type="ORF">DFR34_101130</name>
</gene>
<dbReference type="InterPro" id="IPR015590">
    <property type="entry name" value="Aldehyde_DH_dom"/>
</dbReference>
<evidence type="ECO:0000256" key="1">
    <source>
        <dbReference type="ARBA" id="ARBA00009986"/>
    </source>
</evidence>